<reference evidence="2 3" key="1">
    <citation type="journal article" date="2016" name="Nat. Commun.">
        <title>Thousands of microbial genomes shed light on interconnected biogeochemical processes in an aquifer system.</title>
        <authorList>
            <person name="Anantharaman K."/>
            <person name="Brown C.T."/>
            <person name="Hug L.A."/>
            <person name="Sharon I."/>
            <person name="Castelle C.J."/>
            <person name="Probst A.J."/>
            <person name="Thomas B.C."/>
            <person name="Singh A."/>
            <person name="Wilkins M.J."/>
            <person name="Karaoz U."/>
            <person name="Brodie E.L."/>
            <person name="Williams K.H."/>
            <person name="Hubbard S.S."/>
            <person name="Banfield J.F."/>
        </authorList>
    </citation>
    <scope>NUCLEOTIDE SEQUENCE [LARGE SCALE GENOMIC DNA]</scope>
</reference>
<accession>A0A1F4XP53</accession>
<evidence type="ECO:0000256" key="1">
    <source>
        <dbReference type="SAM" id="MobiDB-lite"/>
    </source>
</evidence>
<feature type="region of interest" description="Disordered" evidence="1">
    <location>
        <begin position="164"/>
        <end position="190"/>
    </location>
</feature>
<comment type="caution">
    <text evidence="2">The sequence shown here is derived from an EMBL/GenBank/DDBJ whole genome shotgun (WGS) entry which is preliminary data.</text>
</comment>
<dbReference type="AlphaFoldDB" id="A0A1F4XP53"/>
<dbReference type="Proteomes" id="UP000177564">
    <property type="component" value="Unassembled WGS sequence"/>
</dbReference>
<proteinExistence type="predicted"/>
<evidence type="ECO:0000313" key="2">
    <source>
        <dbReference type="EMBL" id="OGC83492.1"/>
    </source>
</evidence>
<dbReference type="EMBL" id="MEWU01000019">
    <property type="protein sequence ID" value="OGC83492.1"/>
    <property type="molecule type" value="Genomic_DNA"/>
</dbReference>
<sequence>MTTTIITSTPVISKGGARGGLVAAMDALKLWGACAEGGAEYSMLSFNDAGAFVRLRAAKAGFTAAVEALEYWDAERVPEFQTKWRLDARDAILKAAGHLLAACKEVERSNQADAWFEKHDDVVVFEWQGIWTKGRMIRVEVHFFDQLDVYFDWDTSTGNESTYLSLPSMTDEADKAEGRREGGWTARAAA</sequence>
<protein>
    <recommendedName>
        <fullName evidence="4">DUF2262 domain-containing protein</fullName>
    </recommendedName>
</protein>
<gene>
    <name evidence="2" type="ORF">A3D68_00985</name>
</gene>
<evidence type="ECO:0008006" key="4">
    <source>
        <dbReference type="Google" id="ProtNLM"/>
    </source>
</evidence>
<evidence type="ECO:0000313" key="3">
    <source>
        <dbReference type="Proteomes" id="UP000177564"/>
    </source>
</evidence>
<name>A0A1F4XP53_9BACT</name>
<feature type="compositionally biased region" description="Basic and acidic residues" evidence="1">
    <location>
        <begin position="172"/>
        <end position="182"/>
    </location>
</feature>
<organism evidence="2 3">
    <name type="scientific">Candidatus Adlerbacteria bacterium RIFCSPHIGHO2_02_FULL_52_17</name>
    <dbReference type="NCBI Taxonomy" id="1797240"/>
    <lineage>
        <taxon>Bacteria</taxon>
        <taxon>Candidatus Adleribacteriota</taxon>
    </lineage>
</organism>